<keyword evidence="1" id="KW-0808">Transferase</keyword>
<protein>
    <submittedName>
        <fullName evidence="1">Glycosyltransferase family 1 protein</fullName>
    </submittedName>
</protein>
<evidence type="ECO:0000313" key="1">
    <source>
        <dbReference type="EMBL" id="RRR17893.1"/>
    </source>
</evidence>
<evidence type="ECO:0000313" key="2">
    <source>
        <dbReference type="Proteomes" id="UP000274327"/>
    </source>
</evidence>
<dbReference type="AlphaFoldDB" id="A0A426SI89"/>
<name>A0A426SI89_9MICO</name>
<dbReference type="EMBL" id="QOCI01000009">
    <property type="protein sequence ID" value="RRR17893.1"/>
    <property type="molecule type" value="Genomic_DNA"/>
</dbReference>
<comment type="caution">
    <text evidence="1">The sequence shown here is derived from an EMBL/GenBank/DDBJ whole genome shotgun (WGS) entry which is preliminary data.</text>
</comment>
<dbReference type="GeneID" id="78121626"/>
<gene>
    <name evidence="1" type="ORF">DS079_11390</name>
</gene>
<dbReference type="RefSeq" id="WP_126987809.1">
    <property type="nucleotide sequence ID" value="NZ_ML133857.1"/>
</dbReference>
<accession>A0A426SI89</accession>
<organism evidence="1 2">
    <name type="scientific">Brachybacterium paraconglomeratum</name>
    <dbReference type="NCBI Taxonomy" id="173362"/>
    <lineage>
        <taxon>Bacteria</taxon>
        <taxon>Bacillati</taxon>
        <taxon>Actinomycetota</taxon>
        <taxon>Actinomycetes</taxon>
        <taxon>Micrococcales</taxon>
        <taxon>Dermabacteraceae</taxon>
        <taxon>Brachybacterium</taxon>
    </lineage>
</organism>
<dbReference type="GO" id="GO:0016740">
    <property type="term" value="F:transferase activity"/>
    <property type="evidence" value="ECO:0007669"/>
    <property type="project" value="UniProtKB-KW"/>
</dbReference>
<dbReference type="Proteomes" id="UP000274327">
    <property type="component" value="Unassembled WGS sequence"/>
</dbReference>
<reference evidence="1 2" key="1">
    <citation type="submission" date="2018-07" db="EMBL/GenBank/DDBJ databases">
        <title>Brachybacteriurn paraconglorneratum KCTC 9916.</title>
        <authorList>
            <person name="Li Y."/>
        </authorList>
    </citation>
    <scope>NUCLEOTIDE SEQUENCE [LARGE SCALE GENOMIC DNA]</scope>
    <source>
        <strain evidence="1 2">KCTC 9916</strain>
    </source>
</reference>
<sequence>MTLDILYIRAGGNGWGPIDQLADLTARLLEGNLVTLQDEGEVSIARKLLGQLPRHRSGRRTLLVLASNPAHLAYAARLRHWLPGYRTTAAWVIDSFWSDRISRMARDRGHFDHIFITDRELQDEWASTTGTQIHWAPWGTDTLAIDELPTERPVDLLRIGRQPAAWDDDRRTAEAAAAVGLTFEGRPAMDPDPAVNQQNVRSTLLRSKFVLAFSNLVSPADYTHPTRDYVTGRWTDALGAGAIVAGVAPRASDRTLGPGSTVEIDPTDLSHGIKQIREAVDRWSRLVPGQAHAHARATLDWRWRIHEIALALGLAPSARFQDELSELETGGCNR</sequence>
<keyword evidence="2" id="KW-1185">Reference proteome</keyword>
<proteinExistence type="predicted"/>